<dbReference type="EMBL" id="CAJC01000011">
    <property type="protein sequence ID" value="CCI51566.1"/>
    <property type="molecule type" value="Genomic_DNA"/>
</dbReference>
<feature type="transmembrane region" description="Helical" evidence="1">
    <location>
        <begin position="61"/>
        <end position="89"/>
    </location>
</feature>
<keyword evidence="1" id="KW-0472">Membrane</keyword>
<reference evidence="2 3" key="1">
    <citation type="journal article" date="2013" name="ISME J.">
        <title>A metabolic model for members of the genus Tetrasphaera involved in enhanced biological phosphorus removal.</title>
        <authorList>
            <person name="Kristiansen R."/>
            <person name="Nguyen H.T.T."/>
            <person name="Saunders A.M."/>
            <person name="Nielsen J.L."/>
            <person name="Wimmer R."/>
            <person name="Le V.Q."/>
            <person name="McIlroy S.J."/>
            <person name="Petrovski S."/>
            <person name="Seviour R.J."/>
            <person name="Calteau A."/>
            <person name="Nielsen K.L."/>
            <person name="Nielsen P.H."/>
        </authorList>
    </citation>
    <scope>NUCLEOTIDE SEQUENCE [LARGE SCALE GENOMIC DNA]</scope>
    <source>
        <strain evidence="2 3">Ben 74</strain>
    </source>
</reference>
<keyword evidence="1" id="KW-1133">Transmembrane helix</keyword>
<protein>
    <submittedName>
        <fullName evidence="2">Uncharacterized protein</fullName>
    </submittedName>
</protein>
<feature type="transmembrane region" description="Helical" evidence="1">
    <location>
        <begin position="20"/>
        <end position="41"/>
    </location>
</feature>
<evidence type="ECO:0000313" key="2">
    <source>
        <dbReference type="EMBL" id="CCI51566.1"/>
    </source>
</evidence>
<dbReference type="Proteomes" id="UP000035720">
    <property type="component" value="Unassembled WGS sequence"/>
</dbReference>
<feature type="transmembrane region" description="Helical" evidence="1">
    <location>
        <begin position="165"/>
        <end position="185"/>
    </location>
</feature>
<organism evidence="2 3">
    <name type="scientific">Nostocoides jenkinsii Ben 74</name>
    <dbReference type="NCBI Taxonomy" id="1193518"/>
    <lineage>
        <taxon>Bacteria</taxon>
        <taxon>Bacillati</taxon>
        <taxon>Actinomycetota</taxon>
        <taxon>Actinomycetes</taxon>
        <taxon>Micrococcales</taxon>
        <taxon>Intrasporangiaceae</taxon>
        <taxon>Nostocoides</taxon>
    </lineage>
</organism>
<accession>A0A077M320</accession>
<sequence length="193" mass="20127">MTLGTVMGGVVWVDQVFPPWSSKLIPMLVVVAAGILLAIYLTRRPPLVNPYRADGTPTYSYLWTGLALVVLLVAGVALSIGLAAMTAAYSLPRDPAVSPAIRTLPCEGRGCSFSVVFEAGGREVTAPYAAGRAPGAIAKPGAPFAYDPAAPTHVMPQGAFEYGRATAPTVVVVSGLAIALIPVVAEIRRRRRG</sequence>
<gene>
    <name evidence="2" type="ORF">BN13_1080039</name>
</gene>
<keyword evidence="1" id="KW-0812">Transmembrane</keyword>
<keyword evidence="3" id="KW-1185">Reference proteome</keyword>
<evidence type="ECO:0000256" key="1">
    <source>
        <dbReference type="SAM" id="Phobius"/>
    </source>
</evidence>
<comment type="caution">
    <text evidence="2">The sequence shown here is derived from an EMBL/GenBank/DDBJ whole genome shotgun (WGS) entry which is preliminary data.</text>
</comment>
<evidence type="ECO:0000313" key="3">
    <source>
        <dbReference type="Proteomes" id="UP000035720"/>
    </source>
</evidence>
<dbReference type="AlphaFoldDB" id="A0A077M320"/>
<name>A0A077M320_9MICO</name>
<proteinExistence type="predicted"/>